<dbReference type="AlphaFoldDB" id="A0A7X5XA22"/>
<dbReference type="Pfam" id="PF00239">
    <property type="entry name" value="Resolvase"/>
    <property type="match status" value="1"/>
</dbReference>
<dbReference type="InterPro" id="IPR038109">
    <property type="entry name" value="DNA_bind_recomb_sf"/>
</dbReference>
<dbReference type="PROSITE" id="PS51736">
    <property type="entry name" value="RECOMBINASES_3"/>
    <property type="match status" value="1"/>
</dbReference>
<accession>A0A7X5XA22</accession>
<organism evidence="9 10">
    <name type="scientific">Streptomyces malaysiensis</name>
    <dbReference type="NCBI Taxonomy" id="92644"/>
    <lineage>
        <taxon>Bacteria</taxon>
        <taxon>Bacillati</taxon>
        <taxon>Actinomycetota</taxon>
        <taxon>Actinomycetes</taxon>
        <taxon>Kitasatosporales</taxon>
        <taxon>Streptomycetaceae</taxon>
        <taxon>Streptomyces</taxon>
        <taxon>Streptomyces violaceusniger group</taxon>
    </lineage>
</organism>
<dbReference type="GO" id="GO:0000150">
    <property type="term" value="F:DNA strand exchange activity"/>
    <property type="evidence" value="ECO:0007669"/>
    <property type="project" value="InterPro"/>
</dbReference>
<dbReference type="Pfam" id="PF07508">
    <property type="entry name" value="Recombinase"/>
    <property type="match status" value="1"/>
</dbReference>
<gene>
    <name evidence="9" type="ORF">SMALB_7513</name>
</gene>
<dbReference type="Gene3D" id="3.90.1750.20">
    <property type="entry name" value="Putative Large Serine Recombinase, Chain B, Domain 2"/>
    <property type="match status" value="1"/>
</dbReference>
<evidence type="ECO:0000256" key="5">
    <source>
        <dbReference type="PROSITE-ProRule" id="PRU10137"/>
    </source>
</evidence>
<dbReference type="SUPFAM" id="SSF53041">
    <property type="entry name" value="Resolvase-like"/>
    <property type="match status" value="1"/>
</dbReference>
<feature type="region of interest" description="Disordered" evidence="6">
    <location>
        <begin position="661"/>
        <end position="689"/>
    </location>
</feature>
<evidence type="ECO:0008006" key="11">
    <source>
        <dbReference type="Google" id="ProtNLM"/>
    </source>
</evidence>
<dbReference type="CDD" id="cd00338">
    <property type="entry name" value="Ser_Recombinase"/>
    <property type="match status" value="1"/>
</dbReference>
<dbReference type="Proteomes" id="UP000536624">
    <property type="component" value="Unassembled WGS sequence"/>
</dbReference>
<dbReference type="InterPro" id="IPR050639">
    <property type="entry name" value="SSR_resolvase"/>
</dbReference>
<dbReference type="PROSITE" id="PS00397">
    <property type="entry name" value="RECOMBINASES_1"/>
    <property type="match status" value="1"/>
</dbReference>
<evidence type="ECO:0000256" key="2">
    <source>
        <dbReference type="ARBA" id="ARBA00023125"/>
    </source>
</evidence>
<dbReference type="GO" id="GO:0003677">
    <property type="term" value="F:DNA binding"/>
    <property type="evidence" value="ECO:0007669"/>
    <property type="project" value="UniProtKB-KW"/>
</dbReference>
<dbReference type="GO" id="GO:0015074">
    <property type="term" value="P:DNA integration"/>
    <property type="evidence" value="ECO:0007669"/>
    <property type="project" value="UniProtKB-KW"/>
</dbReference>
<evidence type="ECO:0000259" key="8">
    <source>
        <dbReference type="PROSITE" id="PS51737"/>
    </source>
</evidence>
<feature type="active site" description="O-(5'-phospho-DNA)-serine intermediate" evidence="4 5">
    <location>
        <position position="11"/>
    </location>
</feature>
<dbReference type="SMART" id="SM00857">
    <property type="entry name" value="Resolvase"/>
    <property type="match status" value="1"/>
</dbReference>
<keyword evidence="3" id="KW-0233">DNA recombination</keyword>
<dbReference type="InterPro" id="IPR011109">
    <property type="entry name" value="DNA_bind_recombinase_dom"/>
</dbReference>
<dbReference type="EMBL" id="JAALLH010000001">
    <property type="protein sequence ID" value="NIY69390.1"/>
    <property type="molecule type" value="Genomic_DNA"/>
</dbReference>
<feature type="region of interest" description="Disordered" evidence="6">
    <location>
        <begin position="520"/>
        <end position="552"/>
    </location>
</feature>
<dbReference type="Pfam" id="PF13408">
    <property type="entry name" value="Zn_ribbon_recom"/>
    <property type="match status" value="1"/>
</dbReference>
<evidence type="ECO:0000256" key="1">
    <source>
        <dbReference type="ARBA" id="ARBA00022908"/>
    </source>
</evidence>
<keyword evidence="1" id="KW-0229">DNA integration</keyword>
<feature type="domain" description="Recombinase" evidence="8">
    <location>
        <begin position="159"/>
        <end position="304"/>
    </location>
</feature>
<dbReference type="Gene3D" id="3.40.50.1390">
    <property type="entry name" value="Resolvase, N-terminal catalytic domain"/>
    <property type="match status" value="1"/>
</dbReference>
<dbReference type="PANTHER" id="PTHR30461">
    <property type="entry name" value="DNA-INVERTASE FROM LAMBDOID PROPHAGE"/>
    <property type="match status" value="1"/>
</dbReference>
<evidence type="ECO:0000256" key="4">
    <source>
        <dbReference type="PIRSR" id="PIRSR606118-50"/>
    </source>
</evidence>
<name>A0A7X5XA22_STRMQ</name>
<dbReference type="InterPro" id="IPR006118">
    <property type="entry name" value="Recombinase_CS"/>
</dbReference>
<evidence type="ECO:0000313" key="9">
    <source>
        <dbReference type="EMBL" id="NIY69390.1"/>
    </source>
</evidence>
<evidence type="ECO:0000313" key="10">
    <source>
        <dbReference type="Proteomes" id="UP000536624"/>
    </source>
</evidence>
<feature type="compositionally biased region" description="Basic and acidic residues" evidence="6">
    <location>
        <begin position="522"/>
        <end position="536"/>
    </location>
</feature>
<dbReference type="InterPro" id="IPR036162">
    <property type="entry name" value="Resolvase-like_N_sf"/>
</dbReference>
<feature type="domain" description="Resolvase/invertase-type recombinase catalytic" evidence="7">
    <location>
        <begin position="3"/>
        <end position="150"/>
    </location>
</feature>
<protein>
    <recommendedName>
        <fullName evidence="11">Recombinase family protein</fullName>
    </recommendedName>
</protein>
<reference evidence="9 10" key="1">
    <citation type="submission" date="2020-02" db="EMBL/GenBank/DDBJ databases">
        <title>Streptomyces malaysiensis DSM14702 (JHCC583434, PFL_A843) Genome sequencing and assembly.</title>
        <authorList>
            <person name="Samborskyy M."/>
        </authorList>
    </citation>
    <scope>NUCLEOTIDE SEQUENCE [LARGE SCALE GENOMIC DNA]</scope>
    <source>
        <strain evidence="9 10">DSM 14702</strain>
    </source>
</reference>
<sequence length="716" mass="80094">MTSVAIYARVSSARQKKDQTIGSQTAALRAHAAEKRLELPEEWVFEDEGHSGATLVRPALERLRDLVAQVGVDVVLCYAPDRLARKFAYQALLIEEFARAGTRVEFVRGPSGDSPEDQLMVQFQGMFAEYEKAQLMERYRRGKTYRARSGSVNVLGGAPFGYRYLRKSPECGATYEIVESEAALVVELFRRYTDDGASIADLTRWLTSSGTPTRTGKTRWDRSVVWGMLRNPAYAGQAAFGKTQILHESPGLNRRARLEGRSTPRAVKADDRPREEWITIPVPALITPATFERAAKRLEDNKRFASRNSKIPSLLQGLSACVSCGYGYYRTSTTTSSGKKIYYYRCLGSDDYRYEGGRVCTNKPVRADHLDTVVWDHIIGMIADPHLIRTEIDKRLERARTSDPATRQRSRLELALAKATTAITRMIEAFQEQLVTLDELRSRMPDLRARESNLRGQLAALDAQIADRDAYLKLADDLEGFLAQLRDNPENSEVPERQHILRLLVKDVLIGPEKITIRHRIPVREHTASDGQHQDQDATEGDSHPSYPLRWGRGQSTLRSAGIGVLGLATLAEDARFQERLHQVKDAPVSDSTTHSAHQGRVVDRIEARLDVPLHHPLIGVLGKVVCLGERVMSPALRAEPVGTREEIRLEDRLQYQLQGRLDHPVPHGGDPQPTALGRPRLGDHPFPHGKRAEATVLQIGPNLVEEGLDALPVLH</sequence>
<comment type="caution">
    <text evidence="9">The sequence shown here is derived from an EMBL/GenBank/DDBJ whole genome shotgun (WGS) entry which is preliminary data.</text>
</comment>
<evidence type="ECO:0000259" key="7">
    <source>
        <dbReference type="PROSITE" id="PS51736"/>
    </source>
</evidence>
<proteinExistence type="predicted"/>
<dbReference type="InterPro" id="IPR025827">
    <property type="entry name" value="Zn_ribbon_recom_dom"/>
</dbReference>
<dbReference type="PANTHER" id="PTHR30461:SF23">
    <property type="entry name" value="DNA RECOMBINASE-RELATED"/>
    <property type="match status" value="1"/>
</dbReference>
<evidence type="ECO:0000256" key="3">
    <source>
        <dbReference type="ARBA" id="ARBA00023172"/>
    </source>
</evidence>
<dbReference type="PROSITE" id="PS51737">
    <property type="entry name" value="RECOMBINASE_DNA_BIND"/>
    <property type="match status" value="1"/>
</dbReference>
<dbReference type="InterPro" id="IPR006119">
    <property type="entry name" value="Resolv_N"/>
</dbReference>
<evidence type="ECO:0000256" key="6">
    <source>
        <dbReference type="SAM" id="MobiDB-lite"/>
    </source>
</evidence>
<keyword evidence="2" id="KW-0238">DNA-binding</keyword>